<dbReference type="PROSITE" id="PS51257">
    <property type="entry name" value="PROKAR_LIPOPROTEIN"/>
    <property type="match status" value="1"/>
</dbReference>
<accession>A0A323TJF1</accession>
<dbReference type="Pfam" id="PF26353">
    <property type="entry name" value="YhfM"/>
    <property type="match status" value="1"/>
</dbReference>
<dbReference type="OrthoDB" id="2738838at2"/>
<evidence type="ECO:0000259" key="1">
    <source>
        <dbReference type="Pfam" id="PF26353"/>
    </source>
</evidence>
<organism evidence="2 3">
    <name type="scientific">Salipaludibacillus keqinensis</name>
    <dbReference type="NCBI Taxonomy" id="2045207"/>
    <lineage>
        <taxon>Bacteria</taxon>
        <taxon>Bacillati</taxon>
        <taxon>Bacillota</taxon>
        <taxon>Bacilli</taxon>
        <taxon>Bacillales</taxon>
        <taxon>Bacillaceae</taxon>
    </lineage>
</organism>
<dbReference type="RefSeq" id="WP_110608502.1">
    <property type="nucleotide sequence ID" value="NZ_PDOD01000001.1"/>
</dbReference>
<feature type="domain" description="YhfM-like" evidence="1">
    <location>
        <begin position="39"/>
        <end position="123"/>
    </location>
</feature>
<dbReference type="Proteomes" id="UP000248214">
    <property type="component" value="Unassembled WGS sequence"/>
</dbReference>
<reference evidence="2 3" key="1">
    <citation type="submission" date="2017-10" db="EMBL/GenBank/DDBJ databases">
        <title>Bacillus sp. nov., a halophilic bacterium isolated from a Keqin Lake.</title>
        <authorList>
            <person name="Wang H."/>
        </authorList>
    </citation>
    <scope>NUCLEOTIDE SEQUENCE [LARGE SCALE GENOMIC DNA]</scope>
    <source>
        <strain evidence="2 3">KQ-12</strain>
    </source>
</reference>
<dbReference type="InterPro" id="IPR058780">
    <property type="entry name" value="YhfM-like_dom"/>
</dbReference>
<evidence type="ECO:0000313" key="2">
    <source>
        <dbReference type="EMBL" id="PYZ94869.1"/>
    </source>
</evidence>
<name>A0A323TJF1_9BACI</name>
<sequence length="127" mass="14613">MKSFIFIVAFVLIGCSSGINTESSEKVIIYEMKSFQEVHEESKIERTDEQVIDQFIRAFHSAEKQAGIVDMVDPDYRVDFDEESYFLWIDDSFGTVMDTDDTHTIYELTSQSAERLKGVLTEQFSAD</sequence>
<comment type="caution">
    <text evidence="2">The sequence shown here is derived from an EMBL/GenBank/DDBJ whole genome shotgun (WGS) entry which is preliminary data.</text>
</comment>
<protein>
    <recommendedName>
        <fullName evidence="1">YhfM-like domain-containing protein</fullName>
    </recommendedName>
</protein>
<proteinExistence type="predicted"/>
<gene>
    <name evidence="2" type="ORF">CR194_04915</name>
</gene>
<dbReference type="AlphaFoldDB" id="A0A323TJF1"/>
<keyword evidence="3" id="KW-1185">Reference proteome</keyword>
<dbReference type="EMBL" id="PDOD01000001">
    <property type="protein sequence ID" value="PYZ94869.1"/>
    <property type="molecule type" value="Genomic_DNA"/>
</dbReference>
<evidence type="ECO:0000313" key="3">
    <source>
        <dbReference type="Proteomes" id="UP000248214"/>
    </source>
</evidence>